<evidence type="ECO:0000313" key="1">
    <source>
        <dbReference type="EnsemblPlants" id="Zm00001eb236240_P001"/>
    </source>
</evidence>
<reference evidence="1" key="3">
    <citation type="submission" date="2021-05" db="UniProtKB">
        <authorList>
            <consortium name="EnsemblPlants"/>
        </authorList>
    </citation>
    <scope>IDENTIFICATION</scope>
    <source>
        <strain evidence="1">cv. B73</strain>
    </source>
</reference>
<dbReference type="AlphaFoldDB" id="A0A804PGD4"/>
<name>A0A804PGD4_MAIZE</name>
<accession>A0A804PGD4</accession>
<reference evidence="1" key="2">
    <citation type="submission" date="2019-07" db="EMBL/GenBank/DDBJ databases">
        <authorList>
            <person name="Seetharam A."/>
            <person name="Woodhouse M."/>
            <person name="Cannon E."/>
        </authorList>
    </citation>
    <scope>NUCLEOTIDE SEQUENCE [LARGE SCALE GENOMIC DNA]</scope>
    <source>
        <strain evidence="1">cv. B73</strain>
    </source>
</reference>
<reference evidence="2" key="1">
    <citation type="journal article" date="2009" name="Science">
        <title>The B73 maize genome: complexity, diversity, and dynamics.</title>
        <authorList>
            <person name="Schnable P.S."/>
            <person name="Ware D."/>
            <person name="Fulton R.S."/>
            <person name="Stein J.C."/>
            <person name="Wei F."/>
            <person name="Pasternak S."/>
            <person name="Liang C."/>
            <person name="Zhang J."/>
            <person name="Fulton L."/>
            <person name="Graves T.A."/>
            <person name="Minx P."/>
            <person name="Reily A.D."/>
            <person name="Courtney L."/>
            <person name="Kruchowski S.S."/>
            <person name="Tomlinson C."/>
            <person name="Strong C."/>
            <person name="Delehaunty K."/>
            <person name="Fronick C."/>
            <person name="Courtney B."/>
            <person name="Rock S.M."/>
            <person name="Belter E."/>
            <person name="Du F."/>
            <person name="Kim K."/>
            <person name="Abbott R.M."/>
            <person name="Cotton M."/>
            <person name="Levy A."/>
            <person name="Marchetto P."/>
            <person name="Ochoa K."/>
            <person name="Jackson S.M."/>
            <person name="Gillam B."/>
            <person name="Chen W."/>
            <person name="Yan L."/>
            <person name="Higginbotham J."/>
            <person name="Cardenas M."/>
            <person name="Waligorski J."/>
            <person name="Applebaum E."/>
            <person name="Phelps L."/>
            <person name="Falcone J."/>
            <person name="Kanchi K."/>
            <person name="Thane T."/>
            <person name="Scimone A."/>
            <person name="Thane N."/>
            <person name="Henke J."/>
            <person name="Wang T."/>
            <person name="Ruppert J."/>
            <person name="Shah N."/>
            <person name="Rotter K."/>
            <person name="Hodges J."/>
            <person name="Ingenthron E."/>
            <person name="Cordes M."/>
            <person name="Kohlberg S."/>
            <person name="Sgro J."/>
            <person name="Delgado B."/>
            <person name="Mead K."/>
            <person name="Chinwalla A."/>
            <person name="Leonard S."/>
            <person name="Crouse K."/>
            <person name="Collura K."/>
            <person name="Kudrna D."/>
            <person name="Currie J."/>
            <person name="He R."/>
            <person name="Angelova A."/>
            <person name="Rajasekar S."/>
            <person name="Mueller T."/>
            <person name="Lomeli R."/>
            <person name="Scara G."/>
            <person name="Ko A."/>
            <person name="Delaney K."/>
            <person name="Wissotski M."/>
            <person name="Lopez G."/>
            <person name="Campos D."/>
            <person name="Braidotti M."/>
            <person name="Ashley E."/>
            <person name="Golser W."/>
            <person name="Kim H."/>
            <person name="Lee S."/>
            <person name="Lin J."/>
            <person name="Dujmic Z."/>
            <person name="Kim W."/>
            <person name="Talag J."/>
            <person name="Zuccolo A."/>
            <person name="Fan C."/>
            <person name="Sebastian A."/>
            <person name="Kramer M."/>
            <person name="Spiegel L."/>
            <person name="Nascimento L."/>
            <person name="Zutavern T."/>
            <person name="Miller B."/>
            <person name="Ambroise C."/>
            <person name="Muller S."/>
            <person name="Spooner W."/>
            <person name="Narechania A."/>
            <person name="Ren L."/>
            <person name="Wei S."/>
            <person name="Kumari S."/>
            <person name="Faga B."/>
            <person name="Levy M.J."/>
            <person name="McMahan L."/>
            <person name="Van Buren P."/>
            <person name="Vaughn M.W."/>
            <person name="Ying K."/>
            <person name="Yeh C.-T."/>
            <person name="Emrich S.J."/>
            <person name="Jia Y."/>
            <person name="Kalyanaraman A."/>
            <person name="Hsia A.-P."/>
            <person name="Barbazuk W.B."/>
            <person name="Baucom R.S."/>
            <person name="Brutnell T.P."/>
            <person name="Carpita N.C."/>
            <person name="Chaparro C."/>
            <person name="Chia J.-M."/>
            <person name="Deragon J.-M."/>
            <person name="Estill J.C."/>
            <person name="Fu Y."/>
            <person name="Jeddeloh J.A."/>
            <person name="Han Y."/>
            <person name="Lee H."/>
            <person name="Li P."/>
            <person name="Lisch D.R."/>
            <person name="Liu S."/>
            <person name="Liu Z."/>
            <person name="Nagel D.H."/>
            <person name="McCann M.C."/>
            <person name="SanMiguel P."/>
            <person name="Myers A.M."/>
            <person name="Nettleton D."/>
            <person name="Nguyen J."/>
            <person name="Penning B.W."/>
            <person name="Ponnala L."/>
            <person name="Schneider K.L."/>
            <person name="Schwartz D.C."/>
            <person name="Sharma A."/>
            <person name="Soderlund C."/>
            <person name="Springer N.M."/>
            <person name="Sun Q."/>
            <person name="Wang H."/>
            <person name="Waterman M."/>
            <person name="Westerman R."/>
            <person name="Wolfgruber T.K."/>
            <person name="Yang L."/>
            <person name="Yu Y."/>
            <person name="Zhang L."/>
            <person name="Zhou S."/>
            <person name="Zhu Q."/>
            <person name="Bennetzen J.L."/>
            <person name="Dawe R.K."/>
            <person name="Jiang J."/>
            <person name="Jiang N."/>
            <person name="Presting G.G."/>
            <person name="Wessler S.R."/>
            <person name="Aluru S."/>
            <person name="Martienssen R.A."/>
            <person name="Clifton S.W."/>
            <person name="McCombie W.R."/>
            <person name="Wing R.A."/>
            <person name="Wilson R.K."/>
        </authorList>
    </citation>
    <scope>NUCLEOTIDE SEQUENCE [LARGE SCALE GENOMIC DNA]</scope>
    <source>
        <strain evidence="2">cv. B73</strain>
    </source>
</reference>
<protein>
    <submittedName>
        <fullName evidence="1">Uncharacterized protein</fullName>
    </submittedName>
</protein>
<organism evidence="1 2">
    <name type="scientific">Zea mays</name>
    <name type="common">Maize</name>
    <dbReference type="NCBI Taxonomy" id="4577"/>
    <lineage>
        <taxon>Eukaryota</taxon>
        <taxon>Viridiplantae</taxon>
        <taxon>Streptophyta</taxon>
        <taxon>Embryophyta</taxon>
        <taxon>Tracheophyta</taxon>
        <taxon>Spermatophyta</taxon>
        <taxon>Magnoliopsida</taxon>
        <taxon>Liliopsida</taxon>
        <taxon>Poales</taxon>
        <taxon>Poaceae</taxon>
        <taxon>PACMAD clade</taxon>
        <taxon>Panicoideae</taxon>
        <taxon>Andropogonodae</taxon>
        <taxon>Andropogoneae</taxon>
        <taxon>Tripsacinae</taxon>
        <taxon>Zea</taxon>
    </lineage>
</organism>
<sequence>MLVVKNSNSPGHLNEANCVTFMKNVGVERMEMGCFWSVALLGARSIVLDPANPSVKSQARSMAAAAVEGLFIAEFMSFSAFHRRVHVAQDLDKAYLSVFVWFRLHYSSLTL</sequence>
<dbReference type="EnsemblPlants" id="Zm00001eb236240_T001">
    <property type="protein sequence ID" value="Zm00001eb236240_P001"/>
    <property type="gene ID" value="Zm00001eb236240"/>
</dbReference>
<dbReference type="InParanoid" id="A0A804PGD4"/>
<dbReference type="Gramene" id="Zm00001eb236240_T001">
    <property type="protein sequence ID" value="Zm00001eb236240_P001"/>
    <property type="gene ID" value="Zm00001eb236240"/>
</dbReference>
<dbReference type="Proteomes" id="UP000007305">
    <property type="component" value="Chromosome 5"/>
</dbReference>
<evidence type="ECO:0000313" key="2">
    <source>
        <dbReference type="Proteomes" id="UP000007305"/>
    </source>
</evidence>
<proteinExistence type="predicted"/>
<keyword evidence="2" id="KW-1185">Reference proteome</keyword>